<dbReference type="AlphaFoldDB" id="A0AAW0EPF4"/>
<dbReference type="EMBL" id="JAECZO010000043">
    <property type="protein sequence ID" value="KAK7194825.1"/>
    <property type="molecule type" value="Genomic_DNA"/>
</dbReference>
<feature type="compositionally biased region" description="Polar residues" evidence="1">
    <location>
        <begin position="401"/>
        <end position="416"/>
    </location>
</feature>
<accession>A0AAW0EPF4</accession>
<feature type="compositionally biased region" description="Low complexity" evidence="1">
    <location>
        <begin position="234"/>
        <end position="247"/>
    </location>
</feature>
<feature type="region of interest" description="Disordered" evidence="1">
    <location>
        <begin position="1"/>
        <end position="47"/>
    </location>
</feature>
<feature type="compositionally biased region" description="Basic and acidic residues" evidence="1">
    <location>
        <begin position="760"/>
        <end position="772"/>
    </location>
</feature>
<name>A0AAW0EPF4_9TRYP</name>
<reference evidence="2 3" key="1">
    <citation type="journal article" date="2021" name="MBio">
        <title>A New Model Trypanosomatid, Novymonas esmeraldas: Genomic Perception of Its 'Candidatus Pandoraea novymonadis' Endosymbiont.</title>
        <authorList>
            <person name="Zakharova A."/>
            <person name="Saura A."/>
            <person name="Butenko A."/>
            <person name="Podesvova L."/>
            <person name="Warmusova S."/>
            <person name="Kostygov A.Y."/>
            <person name="Nenarokova A."/>
            <person name="Lukes J."/>
            <person name="Opperdoes F.R."/>
            <person name="Yurchenko V."/>
        </authorList>
    </citation>
    <scope>NUCLEOTIDE SEQUENCE [LARGE SCALE GENOMIC DNA]</scope>
    <source>
        <strain evidence="2 3">E262AT.01</strain>
    </source>
</reference>
<proteinExistence type="predicted"/>
<feature type="region of interest" description="Disordered" evidence="1">
    <location>
        <begin position="658"/>
        <end position="736"/>
    </location>
</feature>
<protein>
    <submittedName>
        <fullName evidence="2">Uncharacterized protein</fullName>
    </submittedName>
</protein>
<gene>
    <name evidence="2" type="ORF">NESM_000403100</name>
</gene>
<feature type="compositionally biased region" description="Low complexity" evidence="1">
    <location>
        <begin position="115"/>
        <end position="140"/>
    </location>
</feature>
<feature type="compositionally biased region" description="Low complexity" evidence="1">
    <location>
        <begin position="89"/>
        <end position="105"/>
    </location>
</feature>
<sequence length="793" mass="81726">MHRGTVAESVAGDKTTSNTTVTTTTTAAAAPATTAPRRVPYRPTSGVASPIAHVTSTLTGAPSAAAAVKHVDGGDGRATAPPPLLLDPSRSAASTSRAQSSSRISPRTATLYTTQQQQQQQQPSQSSSRPVAAAAAAAAAGGAPVHLDPANSVNSRAPDRPVTADAAPPSVSVHDVFAPAARDRVLTRSVAHVLRRERVRELLCRVLRRWVMYTAVQQQQRQRHDLHRQHTHDLSQPQRSSSSPMMRGAAAASVPSDVCGAAVAPLRGLELPHPLADAVGAPTLRRRWTPVGGDRVDDSGSSSGAAAAVAAASAASDGLQNTSEETTTTSFVVVEGEGLAEQPAGPAPRQQLLHRTTRVGVVTPVISAAAVTVPLLPLSSSSARSSSRSRSRSTSRSRSSQPNTAQRTQLSGSLVLTPTKASATANTGWGSLSPLSGRPATTTPATVSAAATAAAASAAAASAASAASAAAAERRRSMVQHLLSGKSPRNVSPHQSSAALVGVVVTAAAASPCVDASLSQSHSRSVSDMGSGGGGLLLLRSHRHRSSSGVGVGGGVGASDSEERSNSSLMYTPRSRQAGGGGGGLYGAWGTPREYESVCSDSTAPAAWMGEWTSLPQLLAREAEDRVATQAREERRWQRLLFSMSAAMDTMMMAALHRRSSERGLHPSLRASAAPTPLPLERSASSSGSDDRLSHATQESAGRVANRDRHCHDDDEDGVDTSTALSERSMHALASTRQWGNGAHVLESGSAITSTTTIPDAHRSLAAADRRTSPLPLSRAPRRNSGGTASHLP</sequence>
<dbReference type="Proteomes" id="UP001430356">
    <property type="component" value="Unassembled WGS sequence"/>
</dbReference>
<comment type="caution">
    <text evidence="2">The sequence shown here is derived from an EMBL/GenBank/DDBJ whole genome shotgun (WGS) entry which is preliminary data.</text>
</comment>
<feature type="region of interest" description="Disordered" evidence="1">
    <location>
        <begin position="753"/>
        <end position="793"/>
    </location>
</feature>
<feature type="region of interest" description="Disordered" evidence="1">
    <location>
        <begin position="545"/>
        <end position="581"/>
    </location>
</feature>
<feature type="compositionally biased region" description="Low complexity" evidence="1">
    <location>
        <begin position="15"/>
        <end position="35"/>
    </location>
</feature>
<keyword evidence="3" id="KW-1185">Reference proteome</keyword>
<evidence type="ECO:0000313" key="3">
    <source>
        <dbReference type="Proteomes" id="UP001430356"/>
    </source>
</evidence>
<evidence type="ECO:0000313" key="2">
    <source>
        <dbReference type="EMBL" id="KAK7194825.1"/>
    </source>
</evidence>
<feature type="region of interest" description="Disordered" evidence="1">
    <location>
        <begin position="378"/>
        <end position="416"/>
    </location>
</feature>
<feature type="region of interest" description="Disordered" evidence="1">
    <location>
        <begin position="66"/>
        <end position="169"/>
    </location>
</feature>
<evidence type="ECO:0000256" key="1">
    <source>
        <dbReference type="SAM" id="MobiDB-lite"/>
    </source>
</evidence>
<organism evidence="2 3">
    <name type="scientific">Novymonas esmeraldas</name>
    <dbReference type="NCBI Taxonomy" id="1808958"/>
    <lineage>
        <taxon>Eukaryota</taxon>
        <taxon>Discoba</taxon>
        <taxon>Euglenozoa</taxon>
        <taxon>Kinetoplastea</taxon>
        <taxon>Metakinetoplastina</taxon>
        <taxon>Trypanosomatida</taxon>
        <taxon>Trypanosomatidae</taxon>
        <taxon>Novymonas</taxon>
    </lineage>
</organism>
<feature type="region of interest" description="Disordered" evidence="1">
    <location>
        <begin position="221"/>
        <end position="250"/>
    </location>
</feature>